<organism evidence="1 2">
    <name type="scientific">Acropora cervicornis</name>
    <name type="common">Staghorn coral</name>
    <dbReference type="NCBI Taxonomy" id="6130"/>
    <lineage>
        <taxon>Eukaryota</taxon>
        <taxon>Metazoa</taxon>
        <taxon>Cnidaria</taxon>
        <taxon>Anthozoa</taxon>
        <taxon>Hexacorallia</taxon>
        <taxon>Scleractinia</taxon>
        <taxon>Astrocoeniina</taxon>
        <taxon>Acroporidae</taxon>
        <taxon>Acropora</taxon>
    </lineage>
</organism>
<dbReference type="PANTHER" id="PTHR47510">
    <property type="entry name" value="REVERSE TRANSCRIPTASE DOMAIN-CONTAINING PROTEIN"/>
    <property type="match status" value="1"/>
</dbReference>
<reference evidence="1" key="1">
    <citation type="journal article" date="2023" name="G3 (Bethesda)">
        <title>Whole genome assembly and annotation of the endangered Caribbean coral Acropora cervicornis.</title>
        <authorList>
            <person name="Selwyn J.D."/>
            <person name="Vollmer S.V."/>
        </authorList>
    </citation>
    <scope>NUCLEOTIDE SEQUENCE</scope>
    <source>
        <strain evidence="1">K2</strain>
    </source>
</reference>
<sequence length="265" mass="30606">MNCNLSTVNYSAHGVANKYKLQSIMDDFHMHNVITERTRRTITSCTLIDVIITTRKELVSSAGVFPLGISDHDLIYATIHLKNKRPPPKIIRTRNYKRMDIHAFKHDLETAPFHIASIFDDPDDRLWAWKILFDDTCNDHAPWKEVRIKSCAPPWLTNDIRFKMNERFKLFKVAMANRCPEAWSAYKRVRNSVTRALRKAKASYFTKMFGEVKNSTSYWNLVNRATNPKSRKAIGPIRRSDDSLALQDKDKATALNLILPLSVRG</sequence>
<keyword evidence="2" id="KW-1185">Reference proteome</keyword>
<evidence type="ECO:0008006" key="3">
    <source>
        <dbReference type="Google" id="ProtNLM"/>
    </source>
</evidence>
<dbReference type="EMBL" id="JARQWQ010000070">
    <property type="protein sequence ID" value="KAK2554402.1"/>
    <property type="molecule type" value="Genomic_DNA"/>
</dbReference>
<evidence type="ECO:0000313" key="1">
    <source>
        <dbReference type="EMBL" id="KAK2554402.1"/>
    </source>
</evidence>
<accession>A0AAD9UYI3</accession>
<name>A0AAD9UYI3_ACRCE</name>
<gene>
    <name evidence="1" type="ORF">P5673_024107</name>
</gene>
<dbReference type="Proteomes" id="UP001249851">
    <property type="component" value="Unassembled WGS sequence"/>
</dbReference>
<proteinExistence type="predicted"/>
<dbReference type="AlphaFoldDB" id="A0AAD9UYI3"/>
<reference evidence="1" key="2">
    <citation type="journal article" date="2023" name="Science">
        <title>Genomic signatures of disease resistance in endangered staghorn corals.</title>
        <authorList>
            <person name="Vollmer S.V."/>
            <person name="Selwyn J.D."/>
            <person name="Despard B.A."/>
            <person name="Roesel C.L."/>
        </authorList>
    </citation>
    <scope>NUCLEOTIDE SEQUENCE</scope>
    <source>
        <strain evidence="1">K2</strain>
    </source>
</reference>
<dbReference type="PANTHER" id="PTHR47510:SF3">
    <property type="entry name" value="ENDO_EXONUCLEASE_PHOSPHATASE DOMAIN-CONTAINING PROTEIN"/>
    <property type="match status" value="1"/>
</dbReference>
<comment type="caution">
    <text evidence="1">The sequence shown here is derived from an EMBL/GenBank/DDBJ whole genome shotgun (WGS) entry which is preliminary data.</text>
</comment>
<protein>
    <recommendedName>
        <fullName evidence="3">Endonuclease/exonuclease/phosphatase domain-containing protein</fullName>
    </recommendedName>
</protein>
<evidence type="ECO:0000313" key="2">
    <source>
        <dbReference type="Proteomes" id="UP001249851"/>
    </source>
</evidence>